<evidence type="ECO:0000313" key="2">
    <source>
        <dbReference type="EMBL" id="GFD54790.1"/>
    </source>
</evidence>
<organism evidence="2">
    <name type="scientific">Tanacetum cinerariifolium</name>
    <name type="common">Dalmatian daisy</name>
    <name type="synonym">Chrysanthemum cinerariifolium</name>
    <dbReference type="NCBI Taxonomy" id="118510"/>
    <lineage>
        <taxon>Eukaryota</taxon>
        <taxon>Viridiplantae</taxon>
        <taxon>Streptophyta</taxon>
        <taxon>Embryophyta</taxon>
        <taxon>Tracheophyta</taxon>
        <taxon>Spermatophyta</taxon>
        <taxon>Magnoliopsida</taxon>
        <taxon>eudicotyledons</taxon>
        <taxon>Gunneridae</taxon>
        <taxon>Pentapetalae</taxon>
        <taxon>asterids</taxon>
        <taxon>campanulids</taxon>
        <taxon>Asterales</taxon>
        <taxon>Asteraceae</taxon>
        <taxon>Asteroideae</taxon>
        <taxon>Anthemideae</taxon>
        <taxon>Anthemidinae</taxon>
        <taxon>Tanacetum</taxon>
    </lineage>
</organism>
<evidence type="ECO:0000256" key="1">
    <source>
        <dbReference type="SAM" id="MobiDB-lite"/>
    </source>
</evidence>
<dbReference type="EMBL" id="BKCJ011810254">
    <property type="protein sequence ID" value="GFD54790.1"/>
    <property type="molecule type" value="Genomic_DNA"/>
</dbReference>
<feature type="compositionally biased region" description="Basic and acidic residues" evidence="1">
    <location>
        <begin position="25"/>
        <end position="36"/>
    </location>
</feature>
<dbReference type="AlphaFoldDB" id="A0A699X8Q8"/>
<accession>A0A699X8Q8</accession>
<feature type="non-terminal residue" evidence="2">
    <location>
        <position position="1"/>
    </location>
</feature>
<name>A0A699X8Q8_TANCI</name>
<comment type="caution">
    <text evidence="2">The sequence shown here is derived from an EMBL/GenBank/DDBJ whole genome shotgun (WGS) entry which is preliminary data.</text>
</comment>
<sequence length="36" mass="4031">QQPVLHCAVLRAGRRSGRQASQADAYRHRTADLGQR</sequence>
<gene>
    <name evidence="2" type="ORF">Tci_926759</name>
</gene>
<protein>
    <submittedName>
        <fullName evidence="2">Uncharacterized protein</fullName>
    </submittedName>
</protein>
<feature type="region of interest" description="Disordered" evidence="1">
    <location>
        <begin position="14"/>
        <end position="36"/>
    </location>
</feature>
<reference evidence="2" key="1">
    <citation type="journal article" date="2019" name="Sci. Rep.">
        <title>Draft genome of Tanacetum cinerariifolium, the natural source of mosquito coil.</title>
        <authorList>
            <person name="Yamashiro T."/>
            <person name="Shiraishi A."/>
            <person name="Satake H."/>
            <person name="Nakayama K."/>
        </authorList>
    </citation>
    <scope>NUCLEOTIDE SEQUENCE</scope>
</reference>
<proteinExistence type="predicted"/>